<reference evidence="2 3" key="1">
    <citation type="submission" date="2015-12" db="EMBL/GenBank/DDBJ databases">
        <title>Draft genome sequence of Moniliophthora roreri, the causal agent of frosty pod rot of cacao.</title>
        <authorList>
            <person name="Aime M.C."/>
            <person name="Diaz-Valderrama J.R."/>
            <person name="Kijpornyongpan T."/>
            <person name="Phillips-Mora W."/>
        </authorList>
    </citation>
    <scope>NUCLEOTIDE SEQUENCE [LARGE SCALE GENOMIC DNA]</scope>
    <source>
        <strain evidence="2 3">MCA 2952</strain>
    </source>
</reference>
<name>A0A0W0FA88_MONRR</name>
<dbReference type="Proteomes" id="UP000054988">
    <property type="component" value="Unassembled WGS sequence"/>
</dbReference>
<evidence type="ECO:0000256" key="1">
    <source>
        <dbReference type="SAM" id="MobiDB-lite"/>
    </source>
</evidence>
<dbReference type="AlphaFoldDB" id="A0A0W0FA88"/>
<comment type="caution">
    <text evidence="2">The sequence shown here is derived from an EMBL/GenBank/DDBJ whole genome shotgun (WGS) entry which is preliminary data.</text>
</comment>
<sequence>MGLVTGEHSQVEHDHHVSIHHDDTHSRVSYLASHCIRPFAGFGNDLDIISVVPFQFQSFGTPQLHGPGHLLSNDDSPFFMLLEQLTSLLSQTSFPKLKYIRDLSEESDALRRGKRSLYYPKGQPFPPLPPSLLPDMSFTGRRRSSFSSWRKPRRSRSVSTLSLSLSSSHHHHHHHTHGVGGGDGSLLSGLPISAPGHLRLTRFWSKVLDRAGERGVYVEDWKGLNVTKRDLERWERGLGDI</sequence>
<organism evidence="2 3">
    <name type="scientific">Moniliophthora roreri</name>
    <name type="common">Frosty pod rot fungus</name>
    <name type="synonym">Monilia roreri</name>
    <dbReference type="NCBI Taxonomy" id="221103"/>
    <lineage>
        <taxon>Eukaryota</taxon>
        <taxon>Fungi</taxon>
        <taxon>Dikarya</taxon>
        <taxon>Basidiomycota</taxon>
        <taxon>Agaricomycotina</taxon>
        <taxon>Agaricomycetes</taxon>
        <taxon>Agaricomycetidae</taxon>
        <taxon>Agaricales</taxon>
        <taxon>Marasmiineae</taxon>
        <taxon>Marasmiaceae</taxon>
        <taxon>Moniliophthora</taxon>
    </lineage>
</organism>
<evidence type="ECO:0000313" key="3">
    <source>
        <dbReference type="Proteomes" id="UP000054988"/>
    </source>
</evidence>
<protein>
    <submittedName>
        <fullName evidence="2">Uncharacterized protein</fullName>
    </submittedName>
</protein>
<feature type="region of interest" description="Disordered" evidence="1">
    <location>
        <begin position="160"/>
        <end position="182"/>
    </location>
</feature>
<proteinExistence type="predicted"/>
<accession>A0A0W0FA88</accession>
<feature type="compositionally biased region" description="Basic residues" evidence="1">
    <location>
        <begin position="168"/>
        <end position="177"/>
    </location>
</feature>
<evidence type="ECO:0000313" key="2">
    <source>
        <dbReference type="EMBL" id="KTB33279.1"/>
    </source>
</evidence>
<dbReference type="EMBL" id="LATX01002182">
    <property type="protein sequence ID" value="KTB33279.1"/>
    <property type="molecule type" value="Genomic_DNA"/>
</dbReference>
<gene>
    <name evidence="2" type="ORF">WG66_14172</name>
</gene>